<dbReference type="Proteomes" id="UP000241690">
    <property type="component" value="Unassembled WGS sequence"/>
</dbReference>
<sequence length="150" mass="16424">MTRLPKNPVDMKSPSLLKTSQNGRCSERVASNCLDSVYNSCLIWIKAFGNCLILSQAQSILLPLRQSTQLKHQAAIKTLRLARLQSIAPNPLHLDANPSSISSLAEPRMQAAARTGSTIRLGQLHHRTRQTGDHNGLLVLPEALDCSQHA</sequence>
<dbReference type="EMBL" id="KZ679680">
    <property type="protein sequence ID" value="PTB54826.1"/>
    <property type="molecule type" value="Genomic_DNA"/>
</dbReference>
<dbReference type="RefSeq" id="XP_024774503.1">
    <property type="nucleotide sequence ID" value="XM_024915089.1"/>
</dbReference>
<organism evidence="1 2">
    <name type="scientific">Trichoderma harzianum CBS 226.95</name>
    <dbReference type="NCBI Taxonomy" id="983964"/>
    <lineage>
        <taxon>Eukaryota</taxon>
        <taxon>Fungi</taxon>
        <taxon>Dikarya</taxon>
        <taxon>Ascomycota</taxon>
        <taxon>Pezizomycotina</taxon>
        <taxon>Sordariomycetes</taxon>
        <taxon>Hypocreomycetidae</taxon>
        <taxon>Hypocreales</taxon>
        <taxon>Hypocreaceae</taxon>
        <taxon>Trichoderma</taxon>
    </lineage>
</organism>
<accession>A0A2T4ACQ2</accession>
<keyword evidence="2" id="KW-1185">Reference proteome</keyword>
<dbReference type="AlphaFoldDB" id="A0A2T4ACQ2"/>
<dbReference type="GeneID" id="36623655"/>
<gene>
    <name evidence="1" type="ORF">M431DRAFT_430172</name>
</gene>
<protein>
    <submittedName>
        <fullName evidence="1">Uncharacterized protein</fullName>
    </submittedName>
</protein>
<evidence type="ECO:0000313" key="1">
    <source>
        <dbReference type="EMBL" id="PTB54826.1"/>
    </source>
</evidence>
<reference evidence="1 2" key="1">
    <citation type="submission" date="2016-07" db="EMBL/GenBank/DDBJ databases">
        <title>Multiple horizontal gene transfer events from other fungi enriched the ability of initially mycotrophic Trichoderma (Ascomycota) to feed on dead plant biomass.</title>
        <authorList>
            <consortium name="DOE Joint Genome Institute"/>
            <person name="Aerts A."/>
            <person name="Atanasova L."/>
            <person name="Chenthamara K."/>
            <person name="Zhang J."/>
            <person name="Grujic M."/>
            <person name="Henrissat B."/>
            <person name="Kuo A."/>
            <person name="Salamov A."/>
            <person name="Lipzen A."/>
            <person name="Labutti K."/>
            <person name="Barry K."/>
            <person name="Miao Y."/>
            <person name="Rahimi M.J."/>
            <person name="Shen Q."/>
            <person name="Grigoriev I.V."/>
            <person name="Kubicek C.P."/>
            <person name="Druzhinina I.S."/>
        </authorList>
    </citation>
    <scope>NUCLEOTIDE SEQUENCE [LARGE SCALE GENOMIC DNA]</scope>
    <source>
        <strain evidence="1 2">CBS 226.95</strain>
    </source>
</reference>
<proteinExistence type="predicted"/>
<name>A0A2T4ACQ2_TRIHA</name>
<evidence type="ECO:0000313" key="2">
    <source>
        <dbReference type="Proteomes" id="UP000241690"/>
    </source>
</evidence>